<dbReference type="Pfam" id="PF01396">
    <property type="entry name" value="Zn_ribbon_Top1"/>
    <property type="match status" value="3"/>
</dbReference>
<dbReference type="SMART" id="SM00437">
    <property type="entry name" value="TOP1Ac"/>
    <property type="match status" value="1"/>
</dbReference>
<feature type="site" description="Interaction with DNA" evidence="10">
    <location>
        <position position="150"/>
    </location>
</feature>
<dbReference type="InterPro" id="IPR028612">
    <property type="entry name" value="Topoisom_1_IA"/>
</dbReference>
<dbReference type="PANTHER" id="PTHR42785:SF1">
    <property type="entry name" value="DNA TOPOISOMERASE"/>
    <property type="match status" value="1"/>
</dbReference>
<feature type="region of interest" description="Interaction with DNA" evidence="10">
    <location>
        <begin position="165"/>
        <end position="170"/>
    </location>
</feature>
<dbReference type="GO" id="GO:0003677">
    <property type="term" value="F:DNA binding"/>
    <property type="evidence" value="ECO:0007669"/>
    <property type="project" value="UniProtKB-KW"/>
</dbReference>
<keyword evidence="6" id="KW-0460">Magnesium</keyword>
<evidence type="ECO:0000256" key="9">
    <source>
        <dbReference type="ARBA" id="ARBA00023235"/>
    </source>
</evidence>
<dbReference type="InterPro" id="IPR006171">
    <property type="entry name" value="TOPRIM_dom"/>
</dbReference>
<dbReference type="GO" id="GO:0005694">
    <property type="term" value="C:chromosome"/>
    <property type="evidence" value="ECO:0007669"/>
    <property type="project" value="InterPro"/>
</dbReference>
<feature type="domain" description="Toprim" evidence="11">
    <location>
        <begin position="5"/>
        <end position="115"/>
    </location>
</feature>
<feature type="site" description="Interaction with DNA" evidence="10">
    <location>
        <position position="35"/>
    </location>
</feature>
<dbReference type="NCBIfam" id="TIGR01051">
    <property type="entry name" value="topA_bact"/>
    <property type="match status" value="1"/>
</dbReference>
<dbReference type="PATRIC" id="fig|1703779.3.peg.1624"/>
<evidence type="ECO:0000256" key="3">
    <source>
        <dbReference type="ARBA" id="ARBA00022723"/>
    </source>
</evidence>
<dbReference type="Gene3D" id="1.10.460.10">
    <property type="entry name" value="Topoisomerase I, domain 2"/>
    <property type="match status" value="1"/>
</dbReference>
<dbReference type="InterPro" id="IPR003602">
    <property type="entry name" value="Topo_IA_DNA-bd_dom"/>
</dbReference>
<dbReference type="Gene3D" id="2.70.20.10">
    <property type="entry name" value="Topoisomerase I, domain 3"/>
    <property type="match status" value="1"/>
</dbReference>
<dbReference type="CDD" id="cd00186">
    <property type="entry name" value="TOP1Ac"/>
    <property type="match status" value="1"/>
</dbReference>
<evidence type="ECO:0000256" key="8">
    <source>
        <dbReference type="ARBA" id="ARBA00023125"/>
    </source>
</evidence>
<dbReference type="EMBL" id="LJUJ01000010">
    <property type="protein sequence ID" value="KPK63632.1"/>
    <property type="molecule type" value="Genomic_DNA"/>
</dbReference>
<dbReference type="InterPro" id="IPR013824">
    <property type="entry name" value="Topo_IA_cen_sub1"/>
</dbReference>
<sequence>MVAKKKVIIVESPTKSKTIKSFLGSQYVLLSSKGHIKDLPKSKLGVDVENNFAPQYIKIRGKAKIINEIKKACKNSSVIFLAPDPDREGEAIAQHLAEELNSNAADVKRALFYEITPEHVKQALENPTAINSNLVDAHKARRVLDRIVGYYTSPILWTIIKRGLSAGRVQSVALRLICEREEEIEAFVSTPYWTADATFETEKKQNFNATLWRIDGERRKISNKGELNRLQDLLKKNSEFTVTSYRATNPTRLPPPPFITSTLEQESSKRFGMSARKTIRVAQSLYEGIRLPQGSIGLITYMRTDSIRVNAAALGTLREYIAAKYGEEYLHKEIRKFKDRKGAQSGHEAIRPTKIELEPDHIKEHLTPEQYKLYKLIYNRYLASQMAPARYRMREVILNYMEVDFRAEEMKPVFPGYQLISGDVIERGMIPKIKVGNKATLIDIKFEEKKTEPTPRYTEAGLIKKLEENGIGRPSTYAHIIQTLFERRYVLKNAGRITPTELGRQVYKIIIPRFPDVFAVSFTAKMEKEFDQVENGKKSWQRVVREFYDPFVVDLNNMKKDAGKIKEEIVEKVEKECPKCQRPLVVRWGKYGKFLACSGFPECKYSENIIVEKSNKKCPECGRDLIIRHGKFGKFIACSGYPECRHTENLVHEVPCRICEGEVIIISTRRGKIYKCKKCESSSFYPPVEEKCPTCGKRMVVKRGKNHCPDCHKSKSKK</sequence>
<dbReference type="PRINTS" id="PR00417">
    <property type="entry name" value="PRTPISMRASEI"/>
</dbReference>
<dbReference type="PANTHER" id="PTHR42785">
    <property type="entry name" value="DNA TOPOISOMERASE, TYPE IA, CORE"/>
    <property type="match status" value="1"/>
</dbReference>
<dbReference type="GO" id="GO:0006265">
    <property type="term" value="P:DNA topological change"/>
    <property type="evidence" value="ECO:0007669"/>
    <property type="project" value="UniProtKB-UniRule"/>
</dbReference>
<evidence type="ECO:0000256" key="7">
    <source>
        <dbReference type="ARBA" id="ARBA00023029"/>
    </source>
</evidence>
<feature type="site" description="Interaction with DNA" evidence="10">
    <location>
        <position position="157"/>
    </location>
</feature>
<dbReference type="CDD" id="cd03363">
    <property type="entry name" value="TOPRIM_TopoIA_TopoI"/>
    <property type="match status" value="1"/>
</dbReference>
<feature type="site" description="Interaction with DNA" evidence="10">
    <location>
        <position position="145"/>
    </location>
</feature>
<dbReference type="SUPFAM" id="SSF57783">
    <property type="entry name" value="Zinc beta-ribbon"/>
    <property type="match status" value="2"/>
</dbReference>
<dbReference type="AlphaFoldDB" id="A0A0S8FS79"/>
<accession>A0A0S8FS79</accession>
<evidence type="ECO:0000256" key="10">
    <source>
        <dbReference type="HAMAP-Rule" id="MF_00952"/>
    </source>
</evidence>
<keyword evidence="3" id="KW-0479">Metal-binding</keyword>
<dbReference type="Gene3D" id="3.30.65.10">
    <property type="entry name" value="Bacterial Topoisomerase I, domain 1"/>
    <property type="match status" value="2"/>
</dbReference>
<name>A0A0S8FS79_UNCW3</name>
<dbReference type="InterPro" id="IPR034149">
    <property type="entry name" value="TOPRIM_TopoI"/>
</dbReference>
<dbReference type="STRING" id="1703779.AMJ83_06330"/>
<evidence type="ECO:0000259" key="11">
    <source>
        <dbReference type="PROSITE" id="PS50880"/>
    </source>
</evidence>
<keyword evidence="7 10" id="KW-0799">Topoisomerase</keyword>
<reference evidence="13 14" key="1">
    <citation type="journal article" date="2015" name="Microbiome">
        <title>Genomic resolution of linkages in carbon, nitrogen, and sulfur cycling among widespread estuary sediment bacteria.</title>
        <authorList>
            <person name="Baker B.J."/>
            <person name="Lazar C.S."/>
            <person name="Teske A.P."/>
            <person name="Dick G.J."/>
        </authorList>
    </citation>
    <scope>NUCLEOTIDE SEQUENCE [LARGE SCALE GENOMIC DNA]</scope>
    <source>
        <strain evidence="13">SM23_42</strain>
    </source>
</reference>
<dbReference type="Pfam" id="PF01751">
    <property type="entry name" value="Toprim"/>
    <property type="match status" value="1"/>
</dbReference>
<evidence type="ECO:0000256" key="6">
    <source>
        <dbReference type="ARBA" id="ARBA00022842"/>
    </source>
</evidence>
<dbReference type="GO" id="GO:0003917">
    <property type="term" value="F:DNA topoisomerase type I (single strand cut, ATP-independent) activity"/>
    <property type="evidence" value="ECO:0007669"/>
    <property type="project" value="UniProtKB-UniRule"/>
</dbReference>
<dbReference type="InterPro" id="IPR005733">
    <property type="entry name" value="TopoI_bac-type"/>
</dbReference>
<evidence type="ECO:0000256" key="1">
    <source>
        <dbReference type="ARBA" id="ARBA00000213"/>
    </source>
</evidence>
<comment type="function">
    <text evidence="10">Releases the supercoiling and torsional tension of DNA, which is introduced during the DNA replication and transcription, by transiently cleaving and rejoining one strand of the DNA duplex. Introduces a single-strand break via transesterification at a target site in duplex DNA. The scissile phosphodiester is attacked by the catalytic tyrosine of the enzyme, resulting in the formation of a DNA-(5'-phosphotyrosyl)-enzyme intermediate and the expulsion of a 3'-OH DNA strand. The free DNA strand then undergoes passage around the unbroken strand, thus removing DNA supercoils. Finally, in the religation step, the DNA 3'-OH attacks the covalent intermediate to expel the active-site tyrosine and restore the DNA phosphodiester backbone.</text>
</comment>
<feature type="domain" description="Topo IA-type catalytic" evidence="12">
    <location>
        <begin position="131"/>
        <end position="555"/>
    </location>
</feature>
<gene>
    <name evidence="10" type="primary">topA</name>
    <name evidence="13" type="ORF">AMJ83_06330</name>
</gene>
<dbReference type="Proteomes" id="UP000051373">
    <property type="component" value="Unassembled WGS sequence"/>
</dbReference>
<dbReference type="EC" id="5.6.2.1" evidence="10"/>
<comment type="subunit">
    <text evidence="10">Monomer.</text>
</comment>
<comment type="caution">
    <text evidence="13">The sequence shown here is derived from an EMBL/GenBank/DDBJ whole genome shotgun (WGS) entry which is preliminary data.</text>
</comment>
<dbReference type="HAMAP" id="MF_00952">
    <property type="entry name" value="Topoisom_1_prok"/>
    <property type="match status" value="1"/>
</dbReference>
<evidence type="ECO:0000256" key="5">
    <source>
        <dbReference type="ARBA" id="ARBA00022833"/>
    </source>
</evidence>
<keyword evidence="8 10" id="KW-0238">DNA-binding</keyword>
<feature type="site" description="Interaction with DNA" evidence="10">
    <location>
        <position position="142"/>
    </location>
</feature>
<dbReference type="Pfam" id="PF01131">
    <property type="entry name" value="Topoisom_bac"/>
    <property type="match status" value="1"/>
</dbReference>
<dbReference type="SMART" id="SM00493">
    <property type="entry name" value="TOPRIM"/>
    <property type="match status" value="1"/>
</dbReference>
<evidence type="ECO:0000256" key="4">
    <source>
        <dbReference type="ARBA" id="ARBA00022771"/>
    </source>
</evidence>
<dbReference type="InterPro" id="IPR013826">
    <property type="entry name" value="Topo_IA_cen_sub3"/>
</dbReference>
<dbReference type="InterPro" id="IPR000380">
    <property type="entry name" value="Topo_IA"/>
</dbReference>
<keyword evidence="9 10" id="KW-0413">Isomerase</keyword>
<dbReference type="InterPro" id="IPR013497">
    <property type="entry name" value="Topo_IA_cen"/>
</dbReference>
<dbReference type="InterPro" id="IPR023406">
    <property type="entry name" value="Topo_IA_AS"/>
</dbReference>
<comment type="catalytic activity">
    <reaction evidence="1 10">
        <text>ATP-independent breakage of single-stranded DNA, followed by passage and rejoining.</text>
        <dbReference type="EC" id="5.6.2.1"/>
    </reaction>
</comment>
<dbReference type="Gene3D" id="1.10.290.10">
    <property type="entry name" value="Topoisomerase I, domain 4"/>
    <property type="match status" value="1"/>
</dbReference>
<dbReference type="SMART" id="SM00436">
    <property type="entry name" value="TOP1Bc"/>
    <property type="match status" value="1"/>
</dbReference>
<proteinExistence type="inferred from homology"/>
<organism evidence="13 14">
    <name type="scientific">candidate division WOR_3 bacterium SM23_42</name>
    <dbReference type="NCBI Taxonomy" id="1703779"/>
    <lineage>
        <taxon>Bacteria</taxon>
        <taxon>Bacteria division WOR-3</taxon>
    </lineage>
</organism>
<dbReference type="InterPro" id="IPR023405">
    <property type="entry name" value="Topo_IA_core_domain"/>
</dbReference>
<comment type="similarity">
    <text evidence="2 10">Belongs to the type IA topoisomerase family.</text>
</comment>
<protein>
    <recommendedName>
        <fullName evidence="10">DNA topoisomerase 1</fullName>
        <ecNumber evidence="10">5.6.2.1</ecNumber>
    </recommendedName>
    <alternativeName>
        <fullName evidence="10">DNA topoisomerase I</fullName>
    </alternativeName>
</protein>
<dbReference type="GO" id="GO:0008270">
    <property type="term" value="F:zinc ion binding"/>
    <property type="evidence" value="ECO:0007669"/>
    <property type="project" value="UniProtKB-KW"/>
</dbReference>
<feature type="active site" description="O-(5'-phospho-DNA)-tyrosine intermediate" evidence="10">
    <location>
        <position position="301"/>
    </location>
</feature>
<dbReference type="PROSITE" id="PS00396">
    <property type="entry name" value="TOPO_IA_1"/>
    <property type="match status" value="1"/>
</dbReference>
<feature type="site" description="Interaction with DNA" evidence="10">
    <location>
        <position position="141"/>
    </location>
</feature>
<dbReference type="InterPro" id="IPR003601">
    <property type="entry name" value="Topo_IA_2"/>
</dbReference>
<dbReference type="SUPFAM" id="SSF56712">
    <property type="entry name" value="Prokaryotic type I DNA topoisomerase"/>
    <property type="match status" value="1"/>
</dbReference>
<feature type="site" description="Interaction with DNA" evidence="10">
    <location>
        <position position="303"/>
    </location>
</feature>
<evidence type="ECO:0000259" key="12">
    <source>
        <dbReference type="PROSITE" id="PS52039"/>
    </source>
</evidence>
<dbReference type="InterPro" id="IPR013825">
    <property type="entry name" value="Topo_IA_cen_sub2"/>
</dbReference>
<keyword evidence="5" id="KW-0862">Zinc</keyword>
<dbReference type="InterPro" id="IPR013498">
    <property type="entry name" value="Topo_IA_Znf"/>
</dbReference>
<dbReference type="PROSITE" id="PS52039">
    <property type="entry name" value="TOPO_IA_2"/>
    <property type="match status" value="1"/>
</dbReference>
<dbReference type="Gene3D" id="3.40.50.140">
    <property type="match status" value="1"/>
</dbReference>
<evidence type="ECO:0000256" key="2">
    <source>
        <dbReference type="ARBA" id="ARBA00009446"/>
    </source>
</evidence>
<evidence type="ECO:0000313" key="13">
    <source>
        <dbReference type="EMBL" id="KPK63632.1"/>
    </source>
</evidence>
<feature type="site" description="Interaction with DNA" evidence="10">
    <location>
        <position position="487"/>
    </location>
</feature>
<evidence type="ECO:0000313" key="14">
    <source>
        <dbReference type="Proteomes" id="UP000051373"/>
    </source>
</evidence>
<dbReference type="PROSITE" id="PS50880">
    <property type="entry name" value="TOPRIM"/>
    <property type="match status" value="1"/>
</dbReference>
<keyword evidence="4" id="KW-0863">Zinc-finger</keyword>